<evidence type="ECO:0000259" key="6">
    <source>
        <dbReference type="Pfam" id="PF01782"/>
    </source>
</evidence>
<dbReference type="PANTHER" id="PTHR33692">
    <property type="entry name" value="RIBOSOME MATURATION FACTOR RIMM"/>
    <property type="match status" value="1"/>
</dbReference>
<dbReference type="InterPro" id="IPR011961">
    <property type="entry name" value="RimM"/>
</dbReference>
<name>A0A317MQD2_9GAMM</name>
<keyword evidence="1 5" id="KW-0963">Cytoplasm</keyword>
<proteinExistence type="inferred from homology"/>
<dbReference type="Pfam" id="PF24986">
    <property type="entry name" value="PRC_RimM"/>
    <property type="match status" value="1"/>
</dbReference>
<evidence type="ECO:0000256" key="5">
    <source>
        <dbReference type="HAMAP-Rule" id="MF_00014"/>
    </source>
</evidence>
<dbReference type="Proteomes" id="UP000246569">
    <property type="component" value="Unassembled WGS sequence"/>
</dbReference>
<evidence type="ECO:0000256" key="2">
    <source>
        <dbReference type="ARBA" id="ARBA00022517"/>
    </source>
</evidence>
<protein>
    <recommendedName>
        <fullName evidence="5">Ribosome maturation factor RimM</fullName>
    </recommendedName>
</protein>
<evidence type="ECO:0000259" key="7">
    <source>
        <dbReference type="Pfam" id="PF24986"/>
    </source>
</evidence>
<comment type="subcellular location">
    <subcellularLocation>
        <location evidence="5">Cytoplasm</location>
    </subcellularLocation>
</comment>
<gene>
    <name evidence="5" type="primary">rimM</name>
    <name evidence="8" type="ORF">C7443_11513</name>
</gene>
<dbReference type="AlphaFoldDB" id="A0A317MQD2"/>
<dbReference type="InterPro" id="IPR011033">
    <property type="entry name" value="PRC_barrel-like_sf"/>
</dbReference>
<dbReference type="SUPFAM" id="SSF50346">
    <property type="entry name" value="PRC-barrel domain"/>
    <property type="match status" value="1"/>
</dbReference>
<evidence type="ECO:0000256" key="4">
    <source>
        <dbReference type="ARBA" id="ARBA00023186"/>
    </source>
</evidence>
<dbReference type="OrthoDB" id="9783509at2"/>
<dbReference type="Gene3D" id="2.40.30.60">
    <property type="entry name" value="RimM"/>
    <property type="match status" value="1"/>
</dbReference>
<comment type="subunit">
    <text evidence="5">Binds ribosomal protein uS19.</text>
</comment>
<dbReference type="InterPro" id="IPR036976">
    <property type="entry name" value="RimM_N_sf"/>
</dbReference>
<dbReference type="GO" id="GO:0006364">
    <property type="term" value="P:rRNA processing"/>
    <property type="evidence" value="ECO:0007669"/>
    <property type="project" value="UniProtKB-UniRule"/>
</dbReference>
<comment type="domain">
    <text evidence="5">The PRC barrel domain binds ribosomal protein uS19.</text>
</comment>
<keyword evidence="3 5" id="KW-0698">rRNA processing</keyword>
<evidence type="ECO:0000256" key="1">
    <source>
        <dbReference type="ARBA" id="ARBA00022490"/>
    </source>
</evidence>
<feature type="domain" description="Ribosome maturation factor RimM PRC barrel" evidence="7">
    <location>
        <begin position="105"/>
        <end position="169"/>
    </location>
</feature>
<comment type="function">
    <text evidence="5">An accessory protein needed during the final step in the assembly of 30S ribosomal subunit, possibly for assembly of the head region. Essential for efficient processing of 16S rRNA. May be needed both before and after RbfA during the maturation of 16S rRNA. It has affinity for free ribosomal 30S subunits but not for 70S ribosomes.</text>
</comment>
<dbReference type="InterPro" id="IPR056792">
    <property type="entry name" value="PRC_RimM"/>
</dbReference>
<dbReference type="GO" id="GO:0005840">
    <property type="term" value="C:ribosome"/>
    <property type="evidence" value="ECO:0007669"/>
    <property type="project" value="InterPro"/>
</dbReference>
<dbReference type="HAMAP" id="MF_00014">
    <property type="entry name" value="Ribosome_mat_RimM"/>
    <property type="match status" value="1"/>
</dbReference>
<dbReference type="PANTHER" id="PTHR33692:SF1">
    <property type="entry name" value="RIBOSOME MATURATION FACTOR RIMM"/>
    <property type="match status" value="1"/>
</dbReference>
<accession>A0A317MQD2</accession>
<reference evidence="8 9" key="1">
    <citation type="submission" date="2018-05" db="EMBL/GenBank/DDBJ databases">
        <title>Genomic Encyclopedia of Type Strains, Phase IV (KMG-IV): sequencing the most valuable type-strain genomes for metagenomic binning, comparative biology and taxonomic classification.</title>
        <authorList>
            <person name="Goeker M."/>
        </authorList>
    </citation>
    <scope>NUCLEOTIDE SEQUENCE [LARGE SCALE GENOMIC DNA]</scope>
    <source>
        <strain evidence="8 9">DSM 23606</strain>
    </source>
</reference>
<dbReference type="SUPFAM" id="SSF50447">
    <property type="entry name" value="Translation proteins"/>
    <property type="match status" value="1"/>
</dbReference>
<dbReference type="EMBL" id="QGTJ01000015">
    <property type="protein sequence ID" value="PWV58586.1"/>
    <property type="molecule type" value="Genomic_DNA"/>
</dbReference>
<dbReference type="Pfam" id="PF01782">
    <property type="entry name" value="RimM"/>
    <property type="match status" value="1"/>
</dbReference>
<dbReference type="GO" id="GO:0043022">
    <property type="term" value="F:ribosome binding"/>
    <property type="evidence" value="ECO:0007669"/>
    <property type="project" value="InterPro"/>
</dbReference>
<dbReference type="RefSeq" id="WP_110020371.1">
    <property type="nucleotide sequence ID" value="NZ_QGTJ01000015.1"/>
</dbReference>
<comment type="similarity">
    <text evidence="5">Belongs to the RimM family.</text>
</comment>
<dbReference type="GO" id="GO:0005737">
    <property type="term" value="C:cytoplasm"/>
    <property type="evidence" value="ECO:0007669"/>
    <property type="project" value="UniProtKB-SubCell"/>
</dbReference>
<evidence type="ECO:0000313" key="8">
    <source>
        <dbReference type="EMBL" id="PWV58586.1"/>
    </source>
</evidence>
<dbReference type="NCBIfam" id="TIGR02273">
    <property type="entry name" value="16S_RimM"/>
    <property type="match status" value="1"/>
</dbReference>
<comment type="caution">
    <text evidence="8">The sequence shown here is derived from an EMBL/GenBank/DDBJ whole genome shotgun (WGS) entry which is preliminary data.</text>
</comment>
<evidence type="ECO:0000313" key="9">
    <source>
        <dbReference type="Proteomes" id="UP000246569"/>
    </source>
</evidence>
<keyword evidence="9" id="KW-1185">Reference proteome</keyword>
<sequence>MEQAAASSDWVVLGQATGHYGVRGWIKVYSYTSPLDGIARYSPLYLNFGGEWRSCRLEGGRMQGKGVVLKFEGVDDRDAAAALIGCEIGIQREQLPPPSPGEYYWTDLEGLRVLTLDGVDLGRVDHLFETGANDVLVVRGERERLIPFLRERVVREIDLDAGLMRVDWDPDF</sequence>
<organism evidence="8 9">
    <name type="scientific">Plasticicumulans acidivorans</name>
    <dbReference type="NCBI Taxonomy" id="886464"/>
    <lineage>
        <taxon>Bacteria</taxon>
        <taxon>Pseudomonadati</taxon>
        <taxon>Pseudomonadota</taxon>
        <taxon>Gammaproteobacteria</taxon>
        <taxon>Candidatus Competibacteraceae</taxon>
        <taxon>Plasticicumulans</taxon>
    </lineage>
</organism>
<dbReference type="InterPro" id="IPR002676">
    <property type="entry name" value="RimM_N"/>
</dbReference>
<dbReference type="InterPro" id="IPR009000">
    <property type="entry name" value="Transl_B-barrel_sf"/>
</dbReference>
<keyword evidence="4 5" id="KW-0143">Chaperone</keyword>
<dbReference type="GO" id="GO:0042274">
    <property type="term" value="P:ribosomal small subunit biogenesis"/>
    <property type="evidence" value="ECO:0007669"/>
    <property type="project" value="UniProtKB-UniRule"/>
</dbReference>
<dbReference type="Gene3D" id="2.30.30.240">
    <property type="entry name" value="PRC-barrel domain"/>
    <property type="match status" value="1"/>
</dbReference>
<keyword evidence="2 5" id="KW-0690">Ribosome biogenesis</keyword>
<evidence type="ECO:0000256" key="3">
    <source>
        <dbReference type="ARBA" id="ARBA00022552"/>
    </source>
</evidence>
<feature type="domain" description="RimM N-terminal" evidence="6">
    <location>
        <begin position="13"/>
        <end position="94"/>
    </location>
</feature>